<evidence type="ECO:0000259" key="4">
    <source>
        <dbReference type="Pfam" id="PF12158"/>
    </source>
</evidence>
<evidence type="ECO:0000313" key="6">
    <source>
        <dbReference type="Proteomes" id="UP000632740"/>
    </source>
</evidence>
<evidence type="ECO:0000259" key="3">
    <source>
        <dbReference type="Pfam" id="PF10708"/>
    </source>
</evidence>
<dbReference type="RefSeq" id="WP_203755936.1">
    <property type="nucleotide sequence ID" value="NZ_BONK01000009.1"/>
</dbReference>
<protein>
    <recommendedName>
        <fullName evidence="7">DUF2510 domain-containing protein</fullName>
    </recommendedName>
</protein>
<dbReference type="AlphaFoldDB" id="A0A919P5L2"/>
<feature type="domain" description="DUF2510" evidence="3">
    <location>
        <begin position="8"/>
        <end position="40"/>
    </location>
</feature>
<organism evidence="5 6">
    <name type="scientific">Cellulomonas chitinilytica</name>
    <dbReference type="NCBI Taxonomy" id="398759"/>
    <lineage>
        <taxon>Bacteria</taxon>
        <taxon>Bacillati</taxon>
        <taxon>Actinomycetota</taxon>
        <taxon>Actinomycetes</taxon>
        <taxon>Micrococcales</taxon>
        <taxon>Cellulomonadaceae</taxon>
        <taxon>Cellulomonas</taxon>
    </lineage>
</organism>
<keyword evidence="2" id="KW-0472">Membrane</keyword>
<gene>
    <name evidence="5" type="ORF">Cch01nite_27750</name>
</gene>
<evidence type="ECO:0008006" key="7">
    <source>
        <dbReference type="Google" id="ProtNLM"/>
    </source>
</evidence>
<name>A0A919P5L2_9CELL</name>
<keyword evidence="6" id="KW-1185">Reference proteome</keyword>
<evidence type="ECO:0000256" key="2">
    <source>
        <dbReference type="SAM" id="Phobius"/>
    </source>
</evidence>
<dbReference type="Pfam" id="PF12158">
    <property type="entry name" value="DUF3592"/>
    <property type="match status" value="1"/>
</dbReference>
<dbReference type="Proteomes" id="UP000632740">
    <property type="component" value="Unassembled WGS sequence"/>
</dbReference>
<accession>A0A919P5L2</accession>
<keyword evidence="2" id="KW-0812">Transmembrane</keyword>
<dbReference type="InterPro" id="IPR021994">
    <property type="entry name" value="DUF3592"/>
</dbReference>
<dbReference type="Pfam" id="PF10708">
    <property type="entry name" value="DUF2510"/>
    <property type="match status" value="1"/>
</dbReference>
<dbReference type="InterPro" id="IPR018929">
    <property type="entry name" value="DUF2510"/>
</dbReference>
<evidence type="ECO:0000313" key="5">
    <source>
        <dbReference type="EMBL" id="GIG22051.1"/>
    </source>
</evidence>
<feature type="transmembrane region" description="Helical" evidence="2">
    <location>
        <begin position="138"/>
        <end position="157"/>
    </location>
</feature>
<comment type="caution">
    <text evidence="5">The sequence shown here is derived from an EMBL/GenBank/DDBJ whole genome shotgun (WGS) entry which is preliminary data.</text>
</comment>
<sequence length="287" mass="29297">MTQPQPPAGYYPDPSGAPQQRFWDGTAWTAQTQPFGPPTAVPTPSGPGTPPGFATPGAPAAAIGSLVGTLLTAAAEQAAHGRTAVQDRGVLGAGQDFYRGHQQTVDTVAGGALLAEGLVGLDKPGSDSRPGIFGALKGVGFGLLLAAISLGIALLSMPKDIPHAVSTSAKVIDVYTSSSTSGGRSCGIRAEYVVDGTTYQVSPGYTSSSLCSKGRGSYVDVKYDPADPGNAEVPESLGMRLIPWGMFALGLVITVVSAVRFVMRAAALGTGGWLLWRGLRSRATPQG</sequence>
<feature type="domain" description="DUF3592" evidence="4">
    <location>
        <begin position="167"/>
        <end position="232"/>
    </location>
</feature>
<proteinExistence type="predicted"/>
<feature type="region of interest" description="Disordered" evidence="1">
    <location>
        <begin position="1"/>
        <end position="55"/>
    </location>
</feature>
<feature type="transmembrane region" description="Helical" evidence="2">
    <location>
        <begin position="241"/>
        <end position="263"/>
    </location>
</feature>
<feature type="compositionally biased region" description="Pro residues" evidence="1">
    <location>
        <begin position="35"/>
        <end position="50"/>
    </location>
</feature>
<keyword evidence="2" id="KW-1133">Transmembrane helix</keyword>
<evidence type="ECO:0000256" key="1">
    <source>
        <dbReference type="SAM" id="MobiDB-lite"/>
    </source>
</evidence>
<dbReference type="EMBL" id="BONK01000009">
    <property type="protein sequence ID" value="GIG22051.1"/>
    <property type="molecule type" value="Genomic_DNA"/>
</dbReference>
<reference evidence="5" key="1">
    <citation type="submission" date="2021-01" db="EMBL/GenBank/DDBJ databases">
        <title>Whole genome shotgun sequence of Cellulomonas chitinilytica NBRC 110799.</title>
        <authorList>
            <person name="Komaki H."/>
            <person name="Tamura T."/>
        </authorList>
    </citation>
    <scope>NUCLEOTIDE SEQUENCE</scope>
    <source>
        <strain evidence="5">NBRC 110799</strain>
    </source>
</reference>